<name>A0A0R1LW70_9LACO</name>
<comment type="caution">
    <text evidence="2">The sequence shown here is derived from an EMBL/GenBank/DDBJ whole genome shotgun (WGS) entry which is preliminary data.</text>
</comment>
<evidence type="ECO:0000313" key="2">
    <source>
        <dbReference type="EMBL" id="KRK96530.1"/>
    </source>
</evidence>
<dbReference type="PATRIC" id="fig|1423715.3.peg.2079"/>
<keyword evidence="3" id="KW-1185">Reference proteome</keyword>
<organism evidence="2 3">
    <name type="scientific">Levilactobacillus acidifarinae DSM 19394 = JCM 15949</name>
    <dbReference type="NCBI Taxonomy" id="1423715"/>
    <lineage>
        <taxon>Bacteria</taxon>
        <taxon>Bacillati</taxon>
        <taxon>Bacillota</taxon>
        <taxon>Bacilli</taxon>
        <taxon>Lactobacillales</taxon>
        <taxon>Lactobacillaceae</taxon>
        <taxon>Levilactobacillus</taxon>
    </lineage>
</organism>
<dbReference type="EMBL" id="AZDV01000003">
    <property type="protein sequence ID" value="KRK96530.1"/>
    <property type="molecule type" value="Genomic_DNA"/>
</dbReference>
<reference evidence="2 3" key="1">
    <citation type="journal article" date="2015" name="Genome Announc.">
        <title>Expanding the biotechnology potential of lactobacilli through comparative genomics of 213 strains and associated genera.</title>
        <authorList>
            <person name="Sun Z."/>
            <person name="Harris H.M."/>
            <person name="McCann A."/>
            <person name="Guo C."/>
            <person name="Argimon S."/>
            <person name="Zhang W."/>
            <person name="Yang X."/>
            <person name="Jeffery I.B."/>
            <person name="Cooney J.C."/>
            <person name="Kagawa T.F."/>
            <person name="Liu W."/>
            <person name="Song Y."/>
            <person name="Salvetti E."/>
            <person name="Wrobel A."/>
            <person name="Rasinkangas P."/>
            <person name="Parkhill J."/>
            <person name="Rea M.C."/>
            <person name="O'Sullivan O."/>
            <person name="Ritari J."/>
            <person name="Douillard F.P."/>
            <person name="Paul Ross R."/>
            <person name="Yang R."/>
            <person name="Briner A.E."/>
            <person name="Felis G.E."/>
            <person name="de Vos W.M."/>
            <person name="Barrangou R."/>
            <person name="Klaenhammer T.R."/>
            <person name="Caufield P.W."/>
            <person name="Cui Y."/>
            <person name="Zhang H."/>
            <person name="O'Toole P.W."/>
        </authorList>
    </citation>
    <scope>NUCLEOTIDE SEQUENCE [LARGE SCALE GENOMIC DNA]</scope>
    <source>
        <strain evidence="2 3">DSM 19394</strain>
    </source>
</reference>
<evidence type="ECO:0000259" key="1">
    <source>
        <dbReference type="Pfam" id="PF23961"/>
    </source>
</evidence>
<dbReference type="NCBIfam" id="NF047498">
    <property type="entry name" value="LIC_12616_fam"/>
    <property type="match status" value="1"/>
</dbReference>
<gene>
    <name evidence="2" type="ORF">FD25_GL002027</name>
</gene>
<sequence length="170" mass="19006">MTPLNQPFDKKTLDFEEKLAPLVGVIGKITECEVVPNAQIAQVKQPPFVAYFPLTFDDPVFSDATANDGTFEAVISLDVFAKVMGQGMQICGDLRAYLLDPYVRQLLRTHAGITIQKATPARSRSLTDLPFSAVYHHGFDLTIQYYRHYTSPIDVISAVEGFFNTQKEDE</sequence>
<dbReference type="InterPro" id="IPR057087">
    <property type="entry name" value="Gp12-like"/>
</dbReference>
<dbReference type="STRING" id="1423715.FD25_GL002027"/>
<dbReference type="Proteomes" id="UP000051955">
    <property type="component" value="Unassembled WGS sequence"/>
</dbReference>
<protein>
    <recommendedName>
        <fullName evidence="1">Phage neck terminator protein gp12-like domain-containing protein</fullName>
    </recommendedName>
</protein>
<proteinExistence type="predicted"/>
<evidence type="ECO:0000313" key="3">
    <source>
        <dbReference type="Proteomes" id="UP000051955"/>
    </source>
</evidence>
<feature type="domain" description="Phage neck terminator protein gp12-like" evidence="1">
    <location>
        <begin position="23"/>
        <end position="161"/>
    </location>
</feature>
<accession>A0A0R1LW70</accession>
<dbReference type="Pfam" id="PF23961">
    <property type="entry name" value="Phage_tail_terminator_9"/>
    <property type="match status" value="1"/>
</dbReference>
<dbReference type="AlphaFoldDB" id="A0A0R1LW70"/>